<feature type="region of interest" description="Disordered" evidence="7">
    <location>
        <begin position="292"/>
        <end position="318"/>
    </location>
</feature>
<evidence type="ECO:0000259" key="8">
    <source>
        <dbReference type="PROSITE" id="PS50072"/>
    </source>
</evidence>
<evidence type="ECO:0000256" key="6">
    <source>
        <dbReference type="ARBA" id="ARBA00046368"/>
    </source>
</evidence>
<reference evidence="10" key="1">
    <citation type="submission" date="2021-02" db="EMBL/GenBank/DDBJ databases">
        <authorList>
            <person name="Nowell W R."/>
        </authorList>
    </citation>
    <scope>NUCLEOTIDE SEQUENCE</scope>
</reference>
<dbReference type="AlphaFoldDB" id="A0A815W5X7"/>
<feature type="region of interest" description="Disordered" evidence="7">
    <location>
        <begin position="125"/>
        <end position="150"/>
    </location>
</feature>
<dbReference type="Proteomes" id="UP000663834">
    <property type="component" value="Unassembled WGS sequence"/>
</dbReference>
<proteinExistence type="inferred from homology"/>
<feature type="region of interest" description="Disordered" evidence="7">
    <location>
        <begin position="183"/>
        <end position="278"/>
    </location>
</feature>
<accession>A0A815W5X7</accession>
<dbReference type="GO" id="GO:0003755">
    <property type="term" value="F:peptidyl-prolyl cis-trans isomerase activity"/>
    <property type="evidence" value="ECO:0007669"/>
    <property type="project" value="InterPro"/>
</dbReference>
<dbReference type="InterPro" id="IPR002130">
    <property type="entry name" value="Cyclophilin-type_PPIase_dom"/>
</dbReference>
<organism evidence="10 11">
    <name type="scientific">Rotaria magnacalcarata</name>
    <dbReference type="NCBI Taxonomy" id="392030"/>
    <lineage>
        <taxon>Eukaryota</taxon>
        <taxon>Metazoa</taxon>
        <taxon>Spiralia</taxon>
        <taxon>Gnathifera</taxon>
        <taxon>Rotifera</taxon>
        <taxon>Eurotatoria</taxon>
        <taxon>Bdelloidea</taxon>
        <taxon>Philodinida</taxon>
        <taxon>Philodinidae</taxon>
        <taxon>Rotaria</taxon>
    </lineage>
</organism>
<name>A0A815W5X7_9BILA</name>
<dbReference type="InterPro" id="IPR044666">
    <property type="entry name" value="Cyclophilin_A-like"/>
</dbReference>
<dbReference type="InterPro" id="IPR029000">
    <property type="entry name" value="Cyclophilin-like_dom_sf"/>
</dbReference>
<dbReference type="OrthoDB" id="10056321at2759"/>
<sequence length="743" mass="84153">MSNIYIQEPATCGKVVLKTTVGDIEIQLFSKECPLACQNFVQLCMDGYYDGTIFHRVVPNSIAEGGDPTGSGEGGEFATSVFFPDEFDSRLCYNRRGLVGMVNQGPNTNAANSFLHWIISNPFDNMEPRPRSKPQIIDDNDEENKKSKQTVSAKAIKNYDLLSFEDEGEEEITKISVKFKEKETGKSAHDLTNDSTLNKNTVRLDKDNDEELSIKKQQSKPKEKTDEDFDKEELDRVGQRFNAKTLSKQEKRKSVVLDADDDDNNNNQQDISSSKSNENIKFEIERFKKVSKESKKSSIRVEPSEDTVKEEKESASHPIQQITTDTFIVMDESMAGTRRNNQKTDSNDSNSKESQIINVSPSKFSQTPSPLQPKTPKYNLRSKKMTDENIDHSIEKSNDMKINEGIIISVTDLINLLYALIKYKNIKPRQARFEDIQNQINEIDKIIEQYLFKLPSLTNDVFISYVITGVAYRIVASNPCCSCQSVNDFVRVSSHGFTPVDTFREASINFFKLLQSILSTSFVIQLYCELINYEENVSQETIEQSLKDNVSKLQMHMYLANLPDYYCALTLYDGKLLLNSSESGLFKSTDKMIRWDWELDSADDSMTEGWAALLIVIIHEIAHGLRRTIIPKARNLILAQRPPKSIVDSQREAGFCLETLLFGRKVESIGLPDGEYLLNAANWTVANVESFQKKLVEVATKDEEQNGKTRLKLPCRCVQEPTIGARIRIGACATSQYAIHLNN</sequence>
<dbReference type="Proteomes" id="UP000663855">
    <property type="component" value="Unassembled WGS sequence"/>
</dbReference>
<feature type="compositionally biased region" description="Basic and acidic residues" evidence="7">
    <location>
        <begin position="302"/>
        <end position="315"/>
    </location>
</feature>
<feature type="compositionally biased region" description="Basic and acidic residues" evidence="7">
    <location>
        <begin position="183"/>
        <end position="192"/>
    </location>
</feature>
<gene>
    <name evidence="9" type="ORF">CJN711_LOCUS27986</name>
    <name evidence="10" type="ORF">KQP761_LOCUS17142</name>
</gene>
<feature type="domain" description="PPIase cyclophilin-type" evidence="8">
    <location>
        <begin position="19"/>
        <end position="176"/>
    </location>
</feature>
<comment type="subunit">
    <text evidence="6">Part of the activated spliceosome B/catalytic step 1 spliceosome, one of the forms of the spliceosome which has a well-formed active site but still cannot catalyze the branching reaction and is composed at least of 52 proteins, the U2, U5 and U6 snRNAs and the pre-mRNA. Recruited during early steps of activated spliceosome B maturation, it is probably one of the first proteins released from this complex as he matures to the spliceosome C complex. Component of the minor spliceosome, which splices U12-type introns.</text>
</comment>
<dbReference type="PANTHER" id="PTHR45625">
    <property type="entry name" value="PEPTIDYL-PROLYL CIS-TRANS ISOMERASE-RELATED"/>
    <property type="match status" value="1"/>
</dbReference>
<evidence type="ECO:0000256" key="1">
    <source>
        <dbReference type="ARBA" id="ARBA00004123"/>
    </source>
</evidence>
<dbReference type="EMBL" id="CAJNOW010008735">
    <property type="protein sequence ID" value="CAF1543714.1"/>
    <property type="molecule type" value="Genomic_DNA"/>
</dbReference>
<evidence type="ECO:0000256" key="7">
    <source>
        <dbReference type="SAM" id="MobiDB-lite"/>
    </source>
</evidence>
<dbReference type="SUPFAM" id="SSF50891">
    <property type="entry name" value="Cyclophilin-like"/>
    <property type="match status" value="1"/>
</dbReference>
<feature type="region of interest" description="Disordered" evidence="7">
    <location>
        <begin position="337"/>
        <end position="381"/>
    </location>
</feature>
<dbReference type="PANTHER" id="PTHR45625:SF6">
    <property type="entry name" value="SPLICEOSOME-ASSOCIATED PROTEIN CWC27 HOMOLOG"/>
    <property type="match status" value="1"/>
</dbReference>
<comment type="similarity">
    <text evidence="2">Belongs to the cyclophilin-type PPIase family.</text>
</comment>
<evidence type="ECO:0000256" key="5">
    <source>
        <dbReference type="ARBA" id="ARBA00042090"/>
    </source>
</evidence>
<comment type="caution">
    <text evidence="10">The sequence shown here is derived from an EMBL/GenBank/DDBJ whole genome shotgun (WGS) entry which is preliminary data.</text>
</comment>
<keyword evidence="3" id="KW-0539">Nucleus</keyword>
<evidence type="ECO:0000313" key="9">
    <source>
        <dbReference type="EMBL" id="CAF1513863.1"/>
    </source>
</evidence>
<dbReference type="Gene3D" id="2.40.100.10">
    <property type="entry name" value="Cyclophilin-like"/>
    <property type="match status" value="1"/>
</dbReference>
<evidence type="ECO:0000256" key="2">
    <source>
        <dbReference type="ARBA" id="ARBA00007365"/>
    </source>
</evidence>
<comment type="subcellular location">
    <subcellularLocation>
        <location evidence="1">Nucleus</location>
    </subcellularLocation>
</comment>
<dbReference type="Pfam" id="PF00160">
    <property type="entry name" value="Pro_isomerase"/>
    <property type="match status" value="1"/>
</dbReference>
<dbReference type="GO" id="GO:0071013">
    <property type="term" value="C:catalytic step 2 spliceosome"/>
    <property type="evidence" value="ECO:0007669"/>
    <property type="project" value="TreeGrafter"/>
</dbReference>
<evidence type="ECO:0000313" key="10">
    <source>
        <dbReference type="EMBL" id="CAF1543714.1"/>
    </source>
</evidence>
<evidence type="ECO:0000256" key="4">
    <source>
        <dbReference type="ARBA" id="ARBA00040027"/>
    </source>
</evidence>
<feature type="compositionally biased region" description="Polar residues" evidence="7">
    <location>
        <begin position="343"/>
        <end position="369"/>
    </location>
</feature>
<dbReference type="PROSITE" id="PS50072">
    <property type="entry name" value="CSA_PPIASE_2"/>
    <property type="match status" value="1"/>
</dbReference>
<dbReference type="PRINTS" id="PR00153">
    <property type="entry name" value="CSAPPISMRASE"/>
</dbReference>
<dbReference type="EMBL" id="CAJNOV010013199">
    <property type="protein sequence ID" value="CAF1513863.1"/>
    <property type="molecule type" value="Genomic_DNA"/>
</dbReference>
<evidence type="ECO:0000313" key="11">
    <source>
        <dbReference type="Proteomes" id="UP000663834"/>
    </source>
</evidence>
<protein>
    <recommendedName>
        <fullName evidence="4">Spliceosome-associated protein CWC27 homolog</fullName>
    </recommendedName>
    <alternativeName>
        <fullName evidence="5">Probable inactive peptidyl-prolyl cis-trans isomerase CWC27 homolog</fullName>
    </alternativeName>
</protein>
<evidence type="ECO:0000256" key="3">
    <source>
        <dbReference type="ARBA" id="ARBA00023242"/>
    </source>
</evidence>